<sequence>MSEDSDRTSPGAASPARIQKAACGIRFADDELQEGIDFSGAERLMPEDDAAPDEPESGADKDRQTDRHP</sequence>
<evidence type="ECO:0000313" key="2">
    <source>
        <dbReference type="EMBL" id="MDO3720502.1"/>
    </source>
</evidence>
<dbReference type="RefSeq" id="WP_302908687.1">
    <property type="nucleotide sequence ID" value="NZ_JAUMIS010000001.1"/>
</dbReference>
<evidence type="ECO:0000313" key="3">
    <source>
        <dbReference type="Proteomes" id="UP001168640"/>
    </source>
</evidence>
<name>A0ABT8VWY2_9GAMM</name>
<accession>A0ABT8VWY2</accession>
<keyword evidence="3" id="KW-1185">Reference proteome</keyword>
<gene>
    <name evidence="2" type="ORF">QVZ43_02140</name>
</gene>
<evidence type="ECO:0000256" key="1">
    <source>
        <dbReference type="SAM" id="MobiDB-lite"/>
    </source>
</evidence>
<proteinExistence type="predicted"/>
<organism evidence="2 3">
    <name type="scientific">Marinobacter suaedae</name>
    <dbReference type="NCBI Taxonomy" id="3057675"/>
    <lineage>
        <taxon>Bacteria</taxon>
        <taxon>Pseudomonadati</taxon>
        <taxon>Pseudomonadota</taxon>
        <taxon>Gammaproteobacteria</taxon>
        <taxon>Pseudomonadales</taxon>
        <taxon>Marinobacteraceae</taxon>
        <taxon>Marinobacter</taxon>
    </lineage>
</organism>
<reference evidence="2" key="1">
    <citation type="submission" date="2023-07" db="EMBL/GenBank/DDBJ databases">
        <title>Marinobacter sp. chi1 genome sequencing and assembly.</title>
        <authorList>
            <person name="Park S."/>
        </authorList>
    </citation>
    <scope>NUCLEOTIDE SEQUENCE</scope>
    <source>
        <strain evidence="2">Chi1</strain>
    </source>
</reference>
<comment type="caution">
    <text evidence="2">The sequence shown here is derived from an EMBL/GenBank/DDBJ whole genome shotgun (WGS) entry which is preliminary data.</text>
</comment>
<dbReference type="Proteomes" id="UP001168640">
    <property type="component" value="Unassembled WGS sequence"/>
</dbReference>
<dbReference type="EMBL" id="JAUMIS010000001">
    <property type="protein sequence ID" value="MDO3720502.1"/>
    <property type="molecule type" value="Genomic_DNA"/>
</dbReference>
<protein>
    <submittedName>
        <fullName evidence="2">Uncharacterized protein</fullName>
    </submittedName>
</protein>
<feature type="compositionally biased region" description="Acidic residues" evidence="1">
    <location>
        <begin position="47"/>
        <end position="57"/>
    </location>
</feature>
<feature type="compositionally biased region" description="Basic and acidic residues" evidence="1">
    <location>
        <begin position="58"/>
        <end position="69"/>
    </location>
</feature>
<feature type="region of interest" description="Disordered" evidence="1">
    <location>
        <begin position="37"/>
        <end position="69"/>
    </location>
</feature>